<dbReference type="EMBL" id="AWUE01016503">
    <property type="protein sequence ID" value="OMO90914.1"/>
    <property type="molecule type" value="Genomic_DNA"/>
</dbReference>
<dbReference type="AlphaFoldDB" id="A0A1R3J7Y2"/>
<protein>
    <submittedName>
        <fullName evidence="1">Uncharacterized protein</fullName>
    </submittedName>
</protein>
<accession>A0A1R3J7Y2</accession>
<organism evidence="1 2">
    <name type="scientific">Corchorus olitorius</name>
    <dbReference type="NCBI Taxonomy" id="93759"/>
    <lineage>
        <taxon>Eukaryota</taxon>
        <taxon>Viridiplantae</taxon>
        <taxon>Streptophyta</taxon>
        <taxon>Embryophyta</taxon>
        <taxon>Tracheophyta</taxon>
        <taxon>Spermatophyta</taxon>
        <taxon>Magnoliopsida</taxon>
        <taxon>eudicotyledons</taxon>
        <taxon>Gunneridae</taxon>
        <taxon>Pentapetalae</taxon>
        <taxon>rosids</taxon>
        <taxon>malvids</taxon>
        <taxon>Malvales</taxon>
        <taxon>Malvaceae</taxon>
        <taxon>Grewioideae</taxon>
        <taxon>Apeibeae</taxon>
        <taxon>Corchorus</taxon>
    </lineage>
</organism>
<evidence type="ECO:0000313" key="1">
    <source>
        <dbReference type="EMBL" id="OMO90914.1"/>
    </source>
</evidence>
<keyword evidence="2" id="KW-1185">Reference proteome</keyword>
<comment type="caution">
    <text evidence="1">The sequence shown here is derived from an EMBL/GenBank/DDBJ whole genome shotgun (WGS) entry which is preliminary data.</text>
</comment>
<proteinExistence type="predicted"/>
<name>A0A1R3J7Y2_9ROSI</name>
<evidence type="ECO:0000313" key="2">
    <source>
        <dbReference type="Proteomes" id="UP000187203"/>
    </source>
</evidence>
<gene>
    <name evidence="1" type="ORF">COLO4_18796</name>
</gene>
<sequence>MGKGVSFEPCKLTWKKENLSVVTHLRGLP</sequence>
<reference evidence="2" key="1">
    <citation type="submission" date="2013-09" db="EMBL/GenBank/DDBJ databases">
        <title>Corchorus olitorius genome sequencing.</title>
        <authorList>
            <person name="Alam M."/>
            <person name="Haque M.S."/>
            <person name="Islam M.S."/>
            <person name="Emdad E.M."/>
            <person name="Islam M.M."/>
            <person name="Ahmed B."/>
            <person name="Halim A."/>
            <person name="Hossen Q.M.M."/>
            <person name="Hossain M.Z."/>
            <person name="Ahmed R."/>
            <person name="Khan M.M."/>
            <person name="Islam R."/>
            <person name="Rashid M.M."/>
            <person name="Khan S.A."/>
            <person name="Rahman M.S."/>
            <person name="Alam M."/>
            <person name="Yahiya A.S."/>
            <person name="Khan M.S."/>
            <person name="Azam M.S."/>
            <person name="Haque T."/>
            <person name="Lashkar M.Z.H."/>
            <person name="Akhand A.I."/>
            <person name="Morshed G."/>
            <person name="Roy S."/>
            <person name="Uddin K.S."/>
            <person name="Rabeya T."/>
            <person name="Hossain A.S."/>
            <person name="Chowdhury A."/>
            <person name="Snigdha A.R."/>
            <person name="Mortoza M.S."/>
            <person name="Matin S.A."/>
            <person name="Hoque S.M.E."/>
            <person name="Islam M.K."/>
            <person name="Roy D.K."/>
            <person name="Haider R."/>
            <person name="Moosa M.M."/>
            <person name="Elias S.M."/>
            <person name="Hasan A.M."/>
            <person name="Jahan S."/>
            <person name="Shafiuddin M."/>
            <person name="Mahmood N."/>
            <person name="Shommy N.S."/>
        </authorList>
    </citation>
    <scope>NUCLEOTIDE SEQUENCE [LARGE SCALE GENOMIC DNA]</scope>
    <source>
        <strain evidence="2">cv. O-4</strain>
    </source>
</reference>
<dbReference type="Proteomes" id="UP000187203">
    <property type="component" value="Unassembled WGS sequence"/>
</dbReference>